<feature type="compositionally biased region" description="Basic and acidic residues" evidence="1">
    <location>
        <begin position="65"/>
        <end position="74"/>
    </location>
</feature>
<sequence length="81" mass="8693">MKRPRAPRRHGPRPNNDIEALAQKVPGFAAQHYVDEQESQAASTAATRWPRLAGWLGYGEVADDGSGKADREDGGPAGPAR</sequence>
<evidence type="ECO:0000313" key="2">
    <source>
        <dbReference type="EMBL" id="CAG9167460.1"/>
    </source>
</evidence>
<name>A0ABM8WJ81_9BURK</name>
<gene>
    <name evidence="2" type="ORF">LMG21510_00755</name>
</gene>
<organism evidence="2 3">
    <name type="scientific">Cupriavidus respiraculi</name>
    <dbReference type="NCBI Taxonomy" id="195930"/>
    <lineage>
        <taxon>Bacteria</taxon>
        <taxon>Pseudomonadati</taxon>
        <taxon>Pseudomonadota</taxon>
        <taxon>Betaproteobacteria</taxon>
        <taxon>Burkholderiales</taxon>
        <taxon>Burkholderiaceae</taxon>
        <taxon>Cupriavidus</taxon>
    </lineage>
</organism>
<accession>A0ABM8WJ81</accession>
<reference evidence="2 3" key="1">
    <citation type="submission" date="2021-08" db="EMBL/GenBank/DDBJ databases">
        <authorList>
            <person name="Peeters C."/>
        </authorList>
    </citation>
    <scope>NUCLEOTIDE SEQUENCE [LARGE SCALE GENOMIC DNA]</scope>
    <source>
        <strain evidence="2 3">LMG 21510</strain>
    </source>
</reference>
<proteinExistence type="predicted"/>
<dbReference type="EMBL" id="CAJZAH010000001">
    <property type="protein sequence ID" value="CAG9167460.1"/>
    <property type="molecule type" value="Genomic_DNA"/>
</dbReference>
<dbReference type="RefSeq" id="WP_224039744.1">
    <property type="nucleotide sequence ID" value="NZ_CAJZAH010000001.1"/>
</dbReference>
<dbReference type="Proteomes" id="UP000721236">
    <property type="component" value="Unassembled WGS sequence"/>
</dbReference>
<comment type="caution">
    <text evidence="2">The sequence shown here is derived from an EMBL/GenBank/DDBJ whole genome shotgun (WGS) entry which is preliminary data.</text>
</comment>
<protein>
    <submittedName>
        <fullName evidence="2">Uncharacterized protein</fullName>
    </submittedName>
</protein>
<feature type="region of interest" description="Disordered" evidence="1">
    <location>
        <begin position="58"/>
        <end position="81"/>
    </location>
</feature>
<keyword evidence="3" id="KW-1185">Reference proteome</keyword>
<evidence type="ECO:0000313" key="3">
    <source>
        <dbReference type="Proteomes" id="UP000721236"/>
    </source>
</evidence>
<evidence type="ECO:0000256" key="1">
    <source>
        <dbReference type="SAM" id="MobiDB-lite"/>
    </source>
</evidence>